<sequence length="255" mass="29438">MVKSRKEKQSESKALSINHPNSRKALRLAKQVIKEAARNKSKSVHMLKRNVLGEKLLWFQEHLQSDILVYTPEKLLWFQEHLQSDILVYTPELLSELIQKYIARNDEELEQIQLKHSIGQRKNRQHASREDAIRLTKERDLEEFNGSGIEMVDILVPKMLEAFRKWDGNYGRLGLMKMAKFSRSSLERYKLLPVSKELLEKQDALRSETATDVMDGDEEKEEMDLDCQDAGSESESGLKSSCDEVTGDGEPFSDK</sequence>
<dbReference type="Pfam" id="PF11176">
    <property type="entry name" value="Tma16"/>
    <property type="match status" value="1"/>
</dbReference>
<organism evidence="3">
    <name type="scientific">Lygus hesperus</name>
    <name type="common">Western plant bug</name>
    <dbReference type="NCBI Taxonomy" id="30085"/>
    <lineage>
        <taxon>Eukaryota</taxon>
        <taxon>Metazoa</taxon>
        <taxon>Ecdysozoa</taxon>
        <taxon>Arthropoda</taxon>
        <taxon>Hexapoda</taxon>
        <taxon>Insecta</taxon>
        <taxon>Pterygota</taxon>
        <taxon>Neoptera</taxon>
        <taxon>Paraneoptera</taxon>
        <taxon>Hemiptera</taxon>
        <taxon>Heteroptera</taxon>
        <taxon>Panheteroptera</taxon>
        <taxon>Cimicomorpha</taxon>
        <taxon>Miridae</taxon>
        <taxon>Mirini</taxon>
        <taxon>Lygus</taxon>
    </lineage>
</organism>
<protein>
    <submittedName>
        <fullName evidence="3">UPF0534 protein C4orf43</fullName>
    </submittedName>
</protein>
<comment type="similarity">
    <text evidence="1">Belongs to the TMA16 family.</text>
</comment>
<reference evidence="3" key="1">
    <citation type="journal article" date="2016" name="Gigascience">
        <title>De novo construction of an expanded transcriptome assembly for the western tarnished plant bug, Lygus hesperus.</title>
        <authorList>
            <person name="Tassone E.E."/>
            <person name="Geib S.M."/>
            <person name="Hall B."/>
            <person name="Fabrick J.A."/>
            <person name="Brent C.S."/>
            <person name="Hull J.J."/>
        </authorList>
    </citation>
    <scope>NUCLEOTIDE SEQUENCE</scope>
</reference>
<proteinExistence type="inferred from homology"/>
<evidence type="ECO:0000256" key="1">
    <source>
        <dbReference type="ARBA" id="ARBA00034127"/>
    </source>
</evidence>
<feature type="compositionally biased region" description="Acidic residues" evidence="2">
    <location>
        <begin position="214"/>
        <end position="227"/>
    </location>
</feature>
<dbReference type="PANTHER" id="PTHR13349">
    <property type="entry name" value="TRANSLATION MACHINERY-ASSOCIATED PROTEIN 16"/>
    <property type="match status" value="1"/>
</dbReference>
<dbReference type="GO" id="GO:0005634">
    <property type="term" value="C:nucleus"/>
    <property type="evidence" value="ECO:0007669"/>
    <property type="project" value="TreeGrafter"/>
</dbReference>
<dbReference type="InterPro" id="IPR021346">
    <property type="entry name" value="Tma16"/>
</dbReference>
<dbReference type="FunFam" id="1.20.1440.170:FF:000001">
    <property type="entry name" value="Translation machinery-associated 16 homolog"/>
    <property type="match status" value="1"/>
</dbReference>
<dbReference type="EMBL" id="GDHC01011180">
    <property type="protein sequence ID" value="JAQ07449.1"/>
    <property type="molecule type" value="Transcribed_RNA"/>
</dbReference>
<gene>
    <name evidence="3" type="primary">zgc:110664</name>
    <name evidence="3" type="ORF">g.30520</name>
</gene>
<name>A0A146LIY1_LYGHE</name>
<evidence type="ECO:0000256" key="2">
    <source>
        <dbReference type="SAM" id="MobiDB-lite"/>
    </source>
</evidence>
<accession>A0A146LIY1</accession>
<dbReference type="AlphaFoldDB" id="A0A146LIY1"/>
<dbReference type="PANTHER" id="PTHR13349:SF2">
    <property type="entry name" value="TRANSLATION MACHINERY-ASSOCIATED PROTEIN 16"/>
    <property type="match status" value="1"/>
</dbReference>
<evidence type="ECO:0000313" key="3">
    <source>
        <dbReference type="EMBL" id="JAQ07449.1"/>
    </source>
</evidence>
<feature type="region of interest" description="Disordered" evidence="2">
    <location>
        <begin position="203"/>
        <end position="255"/>
    </location>
</feature>
<dbReference type="Gene3D" id="1.20.1440.170">
    <property type="entry name" value="Translation machinery-associated protein 16-like"/>
    <property type="match status" value="1"/>
</dbReference>
<dbReference type="InterPro" id="IPR038356">
    <property type="entry name" value="Tma16_sf"/>
</dbReference>